<protein>
    <recommendedName>
        <fullName evidence="12">Carboxylesterase type B domain-containing protein</fullName>
    </recommendedName>
</protein>
<keyword evidence="6" id="KW-0378">Hydrolase</keyword>
<feature type="transmembrane region" description="Helical" evidence="11">
    <location>
        <begin position="1961"/>
        <end position="1982"/>
    </location>
</feature>
<evidence type="ECO:0000259" key="12">
    <source>
        <dbReference type="Pfam" id="PF00135"/>
    </source>
</evidence>
<dbReference type="Pfam" id="PF08395">
    <property type="entry name" value="7tm_7"/>
    <property type="match status" value="2"/>
</dbReference>
<evidence type="ECO:0000256" key="10">
    <source>
        <dbReference type="ARBA" id="ARBA00023180"/>
    </source>
</evidence>
<comment type="similarity">
    <text evidence="2">Belongs to the type-B carboxylesterase/lipase family.</text>
</comment>
<feature type="transmembrane region" description="Helical" evidence="11">
    <location>
        <begin position="1050"/>
        <end position="1068"/>
    </location>
</feature>
<feature type="transmembrane region" description="Helical" evidence="11">
    <location>
        <begin position="119"/>
        <end position="139"/>
    </location>
</feature>
<feature type="transmembrane region" description="Helical" evidence="11">
    <location>
        <begin position="2093"/>
        <end position="2113"/>
    </location>
</feature>
<feature type="transmembrane region" description="Helical" evidence="11">
    <location>
        <begin position="63"/>
        <end position="87"/>
    </location>
</feature>
<comment type="subcellular location">
    <subcellularLocation>
        <location evidence="1">Cell membrane</location>
        <topology evidence="1">Multi-pass membrane protein</topology>
    </subcellularLocation>
</comment>
<reference evidence="13" key="2">
    <citation type="submission" date="2021-08" db="EMBL/GenBank/DDBJ databases">
        <authorList>
            <person name="Eriksson T."/>
        </authorList>
    </citation>
    <scope>NUCLEOTIDE SEQUENCE</scope>
    <source>
        <strain evidence="13">Stoneville</strain>
        <tissue evidence="13">Whole head</tissue>
    </source>
</reference>
<dbReference type="GO" id="GO:0052689">
    <property type="term" value="F:carboxylic ester hydrolase activity"/>
    <property type="evidence" value="ECO:0007669"/>
    <property type="project" value="UniProtKB-KW"/>
</dbReference>
<sequence>MDSEMVETLCKFGRVFALTPPSCTNSNTNYFWRYYNFLIFSIYTVGFVEVQQTLLPAYFDFTFIQLVLAILLNVNFYLSNFYILVVVMGAKRSQWFRLVGCLKSIEAPTSSNQLTTLRVTLFLFLALLTFHVFLLVYYFDFYSFVLFLPSNFYRYSHFTYSTCAYTILKMLLVKYQHHTNMLSQVVDTFKRGQSIQPLYKIKRGLFTLHKCVHSFNSIFGWTILSSIFCGTFKILVHIDIAVKQKEAFEDMWGSFENRLNLIPEMGFVLITWIGLVGTILTCDDILKESHTVSGLASQLQALGPGLTPLETKEFKMFVTFVEHNRPRFKAARFFSLDRSTLLQILNSLITFLLVAIQFKCHNFLVFAIYIAGVINVHHALVPIYLSLTHIQLILAILINANYYLFSSYILVVVMGLKRNQWSRLIHGLKSTQTVPTRQPIVVSVTLVTYLSVLICHTFVIKSYFGFYSLVLFLPLNFYRWAQFLYSLCACAVLNMLLTRYRHLTNMLQVKHEELLIIKRIKREVLVLKKCVDAFNNIFGWTILSSIFTVAFKCLVYIDIFLKDKKAFQEIWDAYGRRLDLLFEVASILLICRTQLRRSTVKWKTMLKIRTNPVPELKVPSRLMNMSMLTRVRMDAVEMCKSVVQPNMSLKTSTAHFKTTTLRLVLLKIFLRYIILEMLLSRYHHQNNLLQRATLKNFPKIPKRTKQDLFILEDAVKIFNDIFGWASLLDIFSTAIRTLITLDIAVKKDLNFELFVVIFQFMFLLLYWGCILVNVCLADSILKRYDHIVMTACRLESVMSQVYILKGERSLVTVVCRNRPKFEAARFFALDKTTLLKILYTIVTFLLVIIQLKSNLYLAVSLFFPLFFFLCAAGLRGTFPGHPRPPSLLLFPSWTTLHPWEVQPAWDLNPAALAVVSEECRSSFHHHTNLRNVKIPRNRNTVYLIMLSSSLVTYLSMEFLDSFRLINYFGLYEFALAIPAHFEKLSQFFYTICACVVLKMVLSRYQHHTTMLLHVTKICKHPNPTQLKPALKNLKRTLFVLRRTVDAFNDLFGWTILSAILCGVTRILFCLQPLYNQKLKQSLAQDESFLYFVYELGFTATLWMGVVSVVLLCDDILKQSNEVLTLTYRLEALANLSLSECEELEAFIDFVQNNLPRFRIARFFSVDRSVMHDFYVLIIVKFCKCAKWFQMVRCLERVPCHKNRYMSYHLQFVMSQLAGFFFTLAGICIYLFFFNTTIAIGMFLICIEIELQLFYVALQCIILEMLLCRYHHQKYLVLKAGSQTHCHNLFRIVTKIKHNLFLMKNAIDLFNDIFGWTTVLNIFSTFVRTLTHLDNVIKKDVTKARRQLHPKKMEEILKKIKFGIVALKKSVNIFNDTFGWTILFNIFSSASKTLVYIDVMIKQLDMLVTKSISLFYYDVCYILTTWIADPLVQLPNGLIQGREATTFANKSYFAFEKIPYAAPPVGALRFKAPQPAQDWDGTLNTTHLDVSCFQSLPGGSHSEDCLFVNVFTPELPVNGDNVSLAVMFYIHGGAFAIGSSMDAPPDLFVNNDVVLVTVNYRLGPFGFLSTQDDVISGNNGLKDQLLAIQWTHDNIHLFGGNPDQITIFGESAGSGSCAYHLLNQNSEGGLFRGVILESGTFLCTGMFQRNSRSIAFGTAALLNSTFESSSDSEALLQFLQSVDAEELNTAAEEYNNLVTPAWDWDVSQGVMWAPVIEAKNPDAFLTKKMFGLLQAGNVLAVPTLMGFNSEENLFFNQDADVFKSWAETWDEDLNLIVPNDMQIVDEVDHAEMGASIREIYTGGEPFADNLGAAIRYSSDTSFTRSIIKHAEIFSKYAKTYFYQFSYDGESGNINVHYDGAESVGHGEDLAYLFCSGNGCDEAISPEDDIITRNRLIKLWTNFAKYQNPTPEPSDLLQNITWPVLSTDQGDFLYLDIDKDLQIKNHPKENCYKNMQNLYHLQFVMSHLIALSVIVVNNYLYFIYCDTAQMLFSLVICIEFYLQFFYLVLRCIILKMFFSRYHHQNNLLQRAALKNFPKIPKRTKQDLFILEDGVKIFNDIFGWASLLDIFSTGLRTLIFLDIVIKNDLRFKFFQVLFEFVFLLLCWGCVLVNVYLCDSILERYEQIVMAACKLQSVMNDVYIFEGEKSISLLTVVCRNRPKFEAARFFALDKTTLFKTLYTIFTRNHSTQVKFVKLFEETGREATTFANKSYFAFEKIPYASPPVGALRFKAPQPAQDWDGTLNATHLDVSCFQSLPGASHSEDCLFVNVFTPELPVNGDNVSLAVMFYIHGGAFAVGSSMDAPPDLFVNNDVVLVTVNYRLGPFGFLSTQDDVIPGNNGLKDQLLAIQWTHDNIHLFGGNPDQITIFGESAGSGSCAYHLLNQNSEGGLFRGVILESGSFLCTGMFQRNSRSIAFGTAALLNSTFESSSDSEALLQFLQSVDAEELNTAADEYNNLVRLIW</sequence>
<dbReference type="InterPro" id="IPR029058">
    <property type="entry name" value="AB_hydrolase_fold"/>
</dbReference>
<evidence type="ECO:0000256" key="7">
    <source>
        <dbReference type="ARBA" id="ARBA00022989"/>
    </source>
</evidence>
<feature type="transmembrane region" description="Helical" evidence="11">
    <location>
        <begin position="940"/>
        <end position="959"/>
    </location>
</feature>
<feature type="transmembrane region" description="Helical" evidence="11">
    <location>
        <begin position="34"/>
        <end position="51"/>
    </location>
</feature>
<feature type="transmembrane region" description="Helical" evidence="11">
    <location>
        <begin position="753"/>
        <end position="776"/>
    </location>
</feature>
<dbReference type="PROSITE" id="PS00122">
    <property type="entry name" value="CARBOXYLESTERASE_B_1"/>
    <property type="match status" value="2"/>
</dbReference>
<evidence type="ECO:0000256" key="8">
    <source>
        <dbReference type="ARBA" id="ARBA00023136"/>
    </source>
</evidence>
<keyword evidence="9" id="KW-1015">Disulfide bond</keyword>
<feature type="transmembrane region" description="Helical" evidence="11">
    <location>
        <begin position="855"/>
        <end position="874"/>
    </location>
</feature>
<keyword evidence="14" id="KW-1185">Reference proteome</keyword>
<evidence type="ECO:0000256" key="11">
    <source>
        <dbReference type="SAM" id="Phobius"/>
    </source>
</evidence>
<keyword evidence="5 11" id="KW-0812">Transmembrane</keyword>
<keyword evidence="4" id="KW-0719">Serine esterase</keyword>
<evidence type="ECO:0000256" key="9">
    <source>
        <dbReference type="ARBA" id="ARBA00023157"/>
    </source>
</evidence>
<feature type="domain" description="Carboxylesterase type B" evidence="12">
    <location>
        <begin position="2199"/>
        <end position="2451"/>
    </location>
</feature>
<comment type="caution">
    <text evidence="13">The sequence shown here is derived from an EMBL/GenBank/DDBJ whole genome shotgun (WGS) entry which is preliminary data.</text>
</comment>
<feature type="transmembrane region" description="Helical" evidence="11">
    <location>
        <begin position="440"/>
        <end position="460"/>
    </location>
</feature>
<evidence type="ECO:0000256" key="2">
    <source>
        <dbReference type="ARBA" id="ARBA00005964"/>
    </source>
</evidence>
<keyword evidence="8 11" id="KW-0472">Membrane</keyword>
<evidence type="ECO:0000313" key="14">
    <source>
        <dbReference type="Proteomes" id="UP000719412"/>
    </source>
</evidence>
<dbReference type="GO" id="GO:0005886">
    <property type="term" value="C:plasma membrane"/>
    <property type="evidence" value="ECO:0007669"/>
    <property type="project" value="UniProtKB-SubCell"/>
</dbReference>
<feature type="transmembrane region" description="Helical" evidence="11">
    <location>
        <begin position="826"/>
        <end position="849"/>
    </location>
</feature>
<dbReference type="PROSITE" id="PS00941">
    <property type="entry name" value="CARBOXYLESTERASE_B_2"/>
    <property type="match status" value="2"/>
</dbReference>
<dbReference type="PANTHER" id="PTHR43142:SF1">
    <property type="entry name" value="CARBOXYLIC ESTER HYDROLASE"/>
    <property type="match status" value="1"/>
</dbReference>
<dbReference type="Gene3D" id="3.40.50.1820">
    <property type="entry name" value="alpha/beta hydrolase"/>
    <property type="match status" value="2"/>
</dbReference>
<evidence type="ECO:0000256" key="3">
    <source>
        <dbReference type="ARBA" id="ARBA00022475"/>
    </source>
</evidence>
<feature type="domain" description="Carboxylesterase type B" evidence="12">
    <location>
        <begin position="1428"/>
        <end position="1949"/>
    </location>
</feature>
<feature type="transmembrane region" description="Helical" evidence="11">
    <location>
        <begin position="390"/>
        <end position="416"/>
    </location>
</feature>
<feature type="transmembrane region" description="Helical" evidence="11">
    <location>
        <begin position="537"/>
        <end position="557"/>
    </location>
</feature>
<evidence type="ECO:0000256" key="5">
    <source>
        <dbReference type="ARBA" id="ARBA00022692"/>
    </source>
</evidence>
<evidence type="ECO:0000256" key="6">
    <source>
        <dbReference type="ARBA" id="ARBA00022801"/>
    </source>
</evidence>
<keyword evidence="10" id="KW-0325">Glycoprotein</keyword>
<feature type="transmembrane region" description="Helical" evidence="11">
    <location>
        <begin position="218"/>
        <end position="238"/>
    </location>
</feature>
<reference evidence="13" key="1">
    <citation type="journal article" date="2020" name="J Insects Food Feed">
        <title>The yellow mealworm (Tenebrio molitor) genome: a resource for the emerging insects as food and feed industry.</title>
        <authorList>
            <person name="Eriksson T."/>
            <person name="Andere A."/>
            <person name="Kelstrup H."/>
            <person name="Emery V."/>
            <person name="Picard C."/>
        </authorList>
    </citation>
    <scope>NUCLEOTIDE SEQUENCE</scope>
    <source>
        <strain evidence="13">Stoneville</strain>
        <tissue evidence="13">Whole head</tissue>
    </source>
</reference>
<feature type="transmembrane region" description="Helical" evidence="11">
    <location>
        <begin position="1211"/>
        <end position="1232"/>
    </location>
</feature>
<dbReference type="InterPro" id="IPR002018">
    <property type="entry name" value="CarbesteraseB"/>
</dbReference>
<dbReference type="PANTHER" id="PTHR43142">
    <property type="entry name" value="CARBOXYLIC ESTER HYDROLASE"/>
    <property type="match status" value="1"/>
</dbReference>
<keyword evidence="3" id="KW-1003">Cell membrane</keyword>
<keyword evidence="7 11" id="KW-1133">Transmembrane helix</keyword>
<gene>
    <name evidence="13" type="ORF">GEV33_004456</name>
</gene>
<feature type="transmembrane region" description="Helical" evidence="11">
    <location>
        <begin position="1988"/>
        <end position="2011"/>
    </location>
</feature>
<feature type="transmembrane region" description="Helical" evidence="11">
    <location>
        <begin position="480"/>
        <end position="497"/>
    </location>
</feature>
<evidence type="ECO:0000256" key="4">
    <source>
        <dbReference type="ARBA" id="ARBA00022487"/>
    </source>
</evidence>
<name>A0A8J6HGF8_TENMO</name>
<organism evidence="13 14">
    <name type="scientific">Tenebrio molitor</name>
    <name type="common">Yellow mealworm beetle</name>
    <dbReference type="NCBI Taxonomy" id="7067"/>
    <lineage>
        <taxon>Eukaryota</taxon>
        <taxon>Metazoa</taxon>
        <taxon>Ecdysozoa</taxon>
        <taxon>Arthropoda</taxon>
        <taxon>Hexapoda</taxon>
        <taxon>Insecta</taxon>
        <taxon>Pterygota</taxon>
        <taxon>Neoptera</taxon>
        <taxon>Endopterygota</taxon>
        <taxon>Coleoptera</taxon>
        <taxon>Polyphaga</taxon>
        <taxon>Cucujiformia</taxon>
        <taxon>Tenebrionidae</taxon>
        <taxon>Tenebrio</taxon>
    </lineage>
</organism>
<feature type="transmembrane region" description="Helical" evidence="11">
    <location>
        <begin position="340"/>
        <end position="356"/>
    </location>
</feature>
<evidence type="ECO:0000313" key="13">
    <source>
        <dbReference type="EMBL" id="KAH0818335.1"/>
    </source>
</evidence>
<dbReference type="InterPro" id="IPR019826">
    <property type="entry name" value="Carboxylesterase_B_AS"/>
</dbReference>
<accession>A0A8J6HGF8</accession>
<dbReference type="InterPro" id="IPR019819">
    <property type="entry name" value="Carboxylesterase_B_CS"/>
</dbReference>
<dbReference type="Pfam" id="PF00135">
    <property type="entry name" value="COesterase"/>
    <property type="match status" value="2"/>
</dbReference>
<dbReference type="EMBL" id="JABDTM020017869">
    <property type="protein sequence ID" value="KAH0818335.1"/>
    <property type="molecule type" value="Genomic_DNA"/>
</dbReference>
<feature type="transmembrane region" description="Helical" evidence="11">
    <location>
        <begin position="363"/>
        <end position="384"/>
    </location>
</feature>
<dbReference type="SUPFAM" id="SSF53474">
    <property type="entry name" value="alpha/beta-Hydrolases"/>
    <property type="match status" value="2"/>
</dbReference>
<dbReference type="GO" id="GO:0050909">
    <property type="term" value="P:sensory perception of taste"/>
    <property type="evidence" value="ECO:0007669"/>
    <property type="project" value="InterPro"/>
</dbReference>
<proteinExistence type="inferred from homology"/>
<feature type="transmembrane region" description="Helical" evidence="11">
    <location>
        <begin position="1088"/>
        <end position="1111"/>
    </location>
</feature>
<feature type="transmembrane region" description="Helical" evidence="11">
    <location>
        <begin position="984"/>
        <end position="1001"/>
    </location>
</feature>
<evidence type="ECO:0000256" key="1">
    <source>
        <dbReference type="ARBA" id="ARBA00004651"/>
    </source>
</evidence>
<dbReference type="Proteomes" id="UP000719412">
    <property type="component" value="Unassembled WGS sequence"/>
</dbReference>
<dbReference type="InterPro" id="IPR013604">
    <property type="entry name" value="7TM_chemorcpt"/>
</dbReference>
<feature type="transmembrane region" description="Helical" evidence="11">
    <location>
        <begin position="259"/>
        <end position="280"/>
    </location>
</feature>